<evidence type="ECO:0000313" key="2">
    <source>
        <dbReference type="Proteomes" id="UP000239709"/>
    </source>
</evidence>
<keyword evidence="2" id="KW-1185">Reference proteome</keyword>
<name>A0A2S0MER8_9BURK</name>
<dbReference type="AlphaFoldDB" id="A0A2S0MER8"/>
<protein>
    <submittedName>
        <fullName evidence="1">Uncharacterized protein</fullName>
    </submittedName>
</protein>
<evidence type="ECO:0000313" key="1">
    <source>
        <dbReference type="EMBL" id="AVO34384.1"/>
    </source>
</evidence>
<gene>
    <name evidence="1" type="ORF">C6570_09210</name>
</gene>
<sequence length="88" mass="9588">MPARHTELPLNTASLNAVIDAMAVVTLCLTQILSQEQRERFGRDLVTMAEIAGRKGNLELTSILLDLRAAVKSRDEELHESDDDAGAA</sequence>
<organism evidence="1 2">
    <name type="scientific">Ottowia oryzae</name>
    <dbReference type="NCBI Taxonomy" id="2109914"/>
    <lineage>
        <taxon>Bacteria</taxon>
        <taxon>Pseudomonadati</taxon>
        <taxon>Pseudomonadota</taxon>
        <taxon>Betaproteobacteria</taxon>
        <taxon>Burkholderiales</taxon>
        <taxon>Comamonadaceae</taxon>
        <taxon>Ottowia</taxon>
    </lineage>
</organism>
<dbReference type="Proteomes" id="UP000239709">
    <property type="component" value="Chromosome"/>
</dbReference>
<accession>A0A2S0MER8</accession>
<dbReference type="OrthoDB" id="9852286at2"/>
<dbReference type="RefSeq" id="WP_106702937.1">
    <property type="nucleotide sequence ID" value="NZ_CP027666.1"/>
</dbReference>
<reference evidence="1 2" key="1">
    <citation type="submission" date="2018-03" db="EMBL/GenBank/DDBJ databases">
        <title>Genome sequencing of Ottowia sp.</title>
        <authorList>
            <person name="Kim S.-J."/>
            <person name="Heo J."/>
            <person name="Kwon S.-W."/>
        </authorList>
    </citation>
    <scope>NUCLEOTIDE SEQUENCE [LARGE SCALE GENOMIC DNA]</scope>
    <source>
        <strain evidence="1 2">KADR8-3</strain>
    </source>
</reference>
<dbReference type="EMBL" id="CP027666">
    <property type="protein sequence ID" value="AVO34384.1"/>
    <property type="molecule type" value="Genomic_DNA"/>
</dbReference>
<dbReference type="KEGG" id="otk:C6570_09210"/>
<proteinExistence type="predicted"/>